<protein>
    <recommendedName>
        <fullName evidence="3">Reverse transcriptase domain-containing protein</fullName>
    </recommendedName>
</protein>
<gene>
    <name evidence="1" type="ORF">FWK35_00035136</name>
</gene>
<name>A0A6G0VL49_APHCR</name>
<sequence>MITPFGCYNFLRLPFGLSAAPEKFQQITTKYFGNIENVNVYFDDILIAGETIEKRDRALNE</sequence>
<evidence type="ECO:0000313" key="2">
    <source>
        <dbReference type="Proteomes" id="UP000478052"/>
    </source>
</evidence>
<comment type="caution">
    <text evidence="1">The sequence shown here is derived from an EMBL/GenBank/DDBJ whole genome shotgun (WGS) entry which is preliminary data.</text>
</comment>
<dbReference type="PANTHER" id="PTHR37984">
    <property type="entry name" value="PROTEIN CBG26694"/>
    <property type="match status" value="1"/>
</dbReference>
<dbReference type="Gene3D" id="3.30.70.270">
    <property type="match status" value="1"/>
</dbReference>
<dbReference type="PANTHER" id="PTHR37984:SF5">
    <property type="entry name" value="PROTEIN NYNRIN-LIKE"/>
    <property type="match status" value="1"/>
</dbReference>
<proteinExistence type="predicted"/>
<dbReference type="EMBL" id="VUJU01016706">
    <property type="protein sequence ID" value="KAF0687879.1"/>
    <property type="molecule type" value="Genomic_DNA"/>
</dbReference>
<evidence type="ECO:0008006" key="3">
    <source>
        <dbReference type="Google" id="ProtNLM"/>
    </source>
</evidence>
<organism evidence="1 2">
    <name type="scientific">Aphis craccivora</name>
    <name type="common">Cowpea aphid</name>
    <dbReference type="NCBI Taxonomy" id="307492"/>
    <lineage>
        <taxon>Eukaryota</taxon>
        <taxon>Metazoa</taxon>
        <taxon>Ecdysozoa</taxon>
        <taxon>Arthropoda</taxon>
        <taxon>Hexapoda</taxon>
        <taxon>Insecta</taxon>
        <taxon>Pterygota</taxon>
        <taxon>Neoptera</taxon>
        <taxon>Paraneoptera</taxon>
        <taxon>Hemiptera</taxon>
        <taxon>Sternorrhyncha</taxon>
        <taxon>Aphidomorpha</taxon>
        <taxon>Aphidoidea</taxon>
        <taxon>Aphididae</taxon>
        <taxon>Aphidini</taxon>
        <taxon>Aphis</taxon>
        <taxon>Aphis</taxon>
    </lineage>
</organism>
<accession>A0A6G0VL49</accession>
<dbReference type="InterPro" id="IPR043128">
    <property type="entry name" value="Rev_trsase/Diguanyl_cyclase"/>
</dbReference>
<dbReference type="SUPFAM" id="SSF56672">
    <property type="entry name" value="DNA/RNA polymerases"/>
    <property type="match status" value="1"/>
</dbReference>
<dbReference type="Proteomes" id="UP000478052">
    <property type="component" value="Unassembled WGS sequence"/>
</dbReference>
<reference evidence="1 2" key="1">
    <citation type="submission" date="2019-08" db="EMBL/GenBank/DDBJ databases">
        <title>Whole genome of Aphis craccivora.</title>
        <authorList>
            <person name="Voronova N.V."/>
            <person name="Shulinski R.S."/>
            <person name="Bandarenka Y.V."/>
            <person name="Zhorov D.G."/>
            <person name="Warner D."/>
        </authorList>
    </citation>
    <scope>NUCLEOTIDE SEQUENCE [LARGE SCALE GENOMIC DNA]</scope>
    <source>
        <strain evidence="1">180601</strain>
        <tissue evidence="1">Whole Body</tissue>
    </source>
</reference>
<evidence type="ECO:0000313" key="1">
    <source>
        <dbReference type="EMBL" id="KAF0687879.1"/>
    </source>
</evidence>
<keyword evidence="2" id="KW-1185">Reference proteome</keyword>
<dbReference type="InterPro" id="IPR043502">
    <property type="entry name" value="DNA/RNA_pol_sf"/>
</dbReference>
<dbReference type="Gene3D" id="3.10.10.10">
    <property type="entry name" value="HIV Type 1 Reverse Transcriptase, subunit A, domain 1"/>
    <property type="match status" value="1"/>
</dbReference>
<dbReference type="OrthoDB" id="6628381at2759"/>
<dbReference type="GO" id="GO:0071897">
    <property type="term" value="P:DNA biosynthetic process"/>
    <property type="evidence" value="ECO:0007669"/>
    <property type="project" value="UniProtKB-ARBA"/>
</dbReference>
<dbReference type="AlphaFoldDB" id="A0A6G0VL49"/>
<feature type="non-terminal residue" evidence="1">
    <location>
        <position position="61"/>
    </location>
</feature>
<dbReference type="InterPro" id="IPR050951">
    <property type="entry name" value="Retrovirus_Pol_polyprotein"/>
</dbReference>